<protein>
    <submittedName>
        <fullName evidence="1">Uncharacterized protein</fullName>
    </submittedName>
</protein>
<accession>A0A6M3L7P6</accession>
<name>A0A6M3L7P6_9ZZZZ</name>
<organism evidence="1">
    <name type="scientific">viral metagenome</name>
    <dbReference type="NCBI Taxonomy" id="1070528"/>
    <lineage>
        <taxon>unclassified sequences</taxon>
        <taxon>metagenomes</taxon>
        <taxon>organismal metagenomes</taxon>
    </lineage>
</organism>
<proteinExistence type="predicted"/>
<dbReference type="EMBL" id="MT142833">
    <property type="protein sequence ID" value="QJA89245.1"/>
    <property type="molecule type" value="Genomic_DNA"/>
</dbReference>
<dbReference type="AlphaFoldDB" id="A0A6M3L7P6"/>
<evidence type="ECO:0000313" key="1">
    <source>
        <dbReference type="EMBL" id="QJA89245.1"/>
    </source>
</evidence>
<sequence>MLQIERVEVPDVGEYDAEAVVCHVMGKAFPDHNTTVYYRDLRDGHEYLYITGAFGLPGFDMPGFAVVVGYDRREDEYEKKRLIRVLDEREAFGLELSGLVDNMSWLKKFYGANPLLSMWSGHGSEGDFARMTEEMVERGMMFFISPGIFSTRTSAVKDYLKTLSGYLPILDRGSCSILRRQMKNSAKTGREAKGYGPEDNPALMAIAVAVCDLMVSRPWTLGDHPYVSDGDCHVDGPVGVYGGKDEYDSMYERIGNDTDLVGSFDFDDFE</sequence>
<reference evidence="1" key="1">
    <citation type="submission" date="2020-03" db="EMBL/GenBank/DDBJ databases">
        <title>The deep terrestrial virosphere.</title>
        <authorList>
            <person name="Holmfeldt K."/>
            <person name="Nilsson E."/>
            <person name="Simone D."/>
            <person name="Lopez-Fernandez M."/>
            <person name="Wu X."/>
            <person name="de Brujin I."/>
            <person name="Lundin D."/>
            <person name="Andersson A."/>
            <person name="Bertilsson S."/>
            <person name="Dopson M."/>
        </authorList>
    </citation>
    <scope>NUCLEOTIDE SEQUENCE</scope>
    <source>
        <strain evidence="1">MM415B02581</strain>
    </source>
</reference>
<gene>
    <name evidence="1" type="ORF">MM415B02581_0003</name>
</gene>